<evidence type="ECO:0000313" key="19">
    <source>
        <dbReference type="Proteomes" id="UP000324336"/>
    </source>
</evidence>
<sequence>MINRTMSIGEIIQIFPDSVEIMMSHGLHCVGCHVASWESLEEGCRGHGMSDDKIEHLVNEINEKCGK</sequence>
<dbReference type="RefSeq" id="WP_021958215.1">
    <property type="nucleotide sequence ID" value="NZ_CATXRK010000011.1"/>
</dbReference>
<dbReference type="Proteomes" id="UP000324336">
    <property type="component" value="Unassembled WGS sequence"/>
</dbReference>
<dbReference type="Proteomes" id="UP000324638">
    <property type="component" value="Unassembled WGS sequence"/>
</dbReference>
<evidence type="ECO:0000313" key="9">
    <source>
        <dbReference type="EMBL" id="TXJ44130.1"/>
    </source>
</evidence>
<evidence type="ECO:0000313" key="16">
    <source>
        <dbReference type="Proteomes" id="UP000322327"/>
    </source>
</evidence>
<dbReference type="EMBL" id="SAYI01000019">
    <property type="protein sequence ID" value="TXJ54534.1"/>
    <property type="molecule type" value="Genomic_DNA"/>
</dbReference>
<comment type="caution">
    <text evidence="12">The sequence shown here is derived from an EMBL/GenBank/DDBJ whole genome shotgun (WGS) entry which is preliminary data.</text>
</comment>
<dbReference type="InterPro" id="IPR023883">
    <property type="entry name" value="CHP03980_redox-disulphide"/>
</dbReference>
<dbReference type="Proteomes" id="UP000322659">
    <property type="component" value="Unassembled WGS sequence"/>
</dbReference>
<dbReference type="Proteomes" id="UP000325116">
    <property type="component" value="Unassembled WGS sequence"/>
</dbReference>
<evidence type="ECO:0000313" key="5">
    <source>
        <dbReference type="EMBL" id="TXJ32510.1"/>
    </source>
</evidence>
<evidence type="ECO:0000259" key="1">
    <source>
        <dbReference type="Pfam" id="PF08984"/>
    </source>
</evidence>
<evidence type="ECO:0000313" key="6">
    <source>
        <dbReference type="EMBL" id="TXJ33135.1"/>
    </source>
</evidence>
<dbReference type="Proteomes" id="UP000325002">
    <property type="component" value="Unassembled WGS sequence"/>
</dbReference>
<dbReference type="OrthoDB" id="15017at2"/>
<proteinExistence type="predicted"/>
<evidence type="ECO:0000313" key="17">
    <source>
        <dbReference type="Proteomes" id="UP000322659"/>
    </source>
</evidence>
<dbReference type="EMBL" id="SAYE01000005">
    <property type="protein sequence ID" value="TXJ52471.1"/>
    <property type="molecule type" value="Genomic_DNA"/>
</dbReference>
<evidence type="ECO:0000313" key="10">
    <source>
        <dbReference type="EMBL" id="TXJ52471.1"/>
    </source>
</evidence>
<accession>A0A5C8FYU2</accession>
<dbReference type="PANTHER" id="PTHR39341:SF1">
    <property type="entry name" value="DUF1858 DOMAIN-CONTAINING PROTEIN"/>
    <property type="match status" value="1"/>
</dbReference>
<evidence type="ECO:0000313" key="14">
    <source>
        <dbReference type="Proteomes" id="UP000322188"/>
    </source>
</evidence>
<evidence type="ECO:0000313" key="12">
    <source>
        <dbReference type="EMBL" id="TXJ54876.1"/>
    </source>
</evidence>
<feature type="domain" description="DUF1858" evidence="1">
    <location>
        <begin position="2"/>
        <end position="54"/>
    </location>
</feature>
<dbReference type="EMBL" id="SAXU01000001">
    <property type="protein sequence ID" value="TXJ20225.1"/>
    <property type="molecule type" value="Genomic_DNA"/>
</dbReference>
<dbReference type="PANTHER" id="PTHR39341">
    <property type="entry name" value="BSL7085 PROTEIN"/>
    <property type="match status" value="1"/>
</dbReference>
<dbReference type="Proteomes" id="UP000324707">
    <property type="component" value="Unassembled WGS sequence"/>
</dbReference>
<evidence type="ECO:0000313" key="24">
    <source>
        <dbReference type="Proteomes" id="UP000325013"/>
    </source>
</evidence>
<evidence type="ECO:0000313" key="11">
    <source>
        <dbReference type="EMBL" id="TXJ54534.1"/>
    </source>
</evidence>
<evidence type="ECO:0000313" key="2">
    <source>
        <dbReference type="EMBL" id="TXJ12208.1"/>
    </source>
</evidence>
<dbReference type="Pfam" id="PF08984">
    <property type="entry name" value="DUF1858"/>
    <property type="match status" value="1"/>
</dbReference>
<evidence type="ECO:0000313" key="25">
    <source>
        <dbReference type="Proteomes" id="UP000325116"/>
    </source>
</evidence>
<dbReference type="Gene3D" id="1.10.3910.10">
    <property type="entry name" value="SP0561-like"/>
    <property type="match status" value="1"/>
</dbReference>
<evidence type="ECO:0000313" key="20">
    <source>
        <dbReference type="Proteomes" id="UP000324574"/>
    </source>
</evidence>
<dbReference type="SUPFAM" id="SSF140683">
    <property type="entry name" value="SP0561-like"/>
    <property type="match status" value="1"/>
</dbReference>
<evidence type="ECO:0000313" key="8">
    <source>
        <dbReference type="EMBL" id="TXJ37873.1"/>
    </source>
</evidence>
<dbReference type="AlphaFoldDB" id="A0A5C8FYU2"/>
<evidence type="ECO:0000313" key="22">
    <source>
        <dbReference type="Proteomes" id="UP000324707"/>
    </source>
</evidence>
<dbReference type="InterPro" id="IPR038062">
    <property type="entry name" value="ScdA-like_N_sf"/>
</dbReference>
<protein>
    <submittedName>
        <fullName evidence="12">DUF1858 domain-containing protein</fullName>
    </submittedName>
</protein>
<dbReference type="GeneID" id="61067175"/>
<evidence type="ECO:0000313" key="21">
    <source>
        <dbReference type="Proteomes" id="UP000324638"/>
    </source>
</evidence>
<gene>
    <name evidence="12" type="ORF">EPJ67_11515</name>
    <name evidence="6" type="ORF">EPJ69_04990</name>
    <name evidence="9" type="ORF">EPJ70_07795</name>
    <name evidence="5" type="ORF">EPJ71_06220</name>
    <name evidence="4" type="ORF">EPJ73_05570</name>
    <name evidence="13" type="ORF">EPJ74_07580</name>
    <name evidence="11" type="ORF">EPJ76_09425</name>
    <name evidence="8" type="ORF">EPJ78_03960</name>
    <name evidence="3" type="ORF">EPJ79_03480</name>
    <name evidence="2" type="ORF">EPJ80_05295</name>
    <name evidence="7" type="ORF">EPJ81_11750</name>
    <name evidence="10" type="ORF">EPJ84_02280</name>
</gene>
<dbReference type="InterPro" id="IPR015077">
    <property type="entry name" value="DUF1858"/>
</dbReference>
<dbReference type="Proteomes" id="UP000322814">
    <property type="component" value="Unassembled WGS sequence"/>
</dbReference>
<organism evidence="12 24">
    <name type="scientific">Brachyspira aalborgi</name>
    <dbReference type="NCBI Taxonomy" id="29522"/>
    <lineage>
        <taxon>Bacteria</taxon>
        <taxon>Pseudomonadati</taxon>
        <taxon>Spirochaetota</taxon>
        <taxon>Spirochaetia</taxon>
        <taxon>Brachyspirales</taxon>
        <taxon>Brachyspiraceae</taxon>
        <taxon>Brachyspira</taxon>
    </lineage>
</organism>
<dbReference type="Proteomes" id="UP000322307">
    <property type="component" value="Unassembled WGS sequence"/>
</dbReference>
<dbReference type="EMBL" id="SAYG01000009">
    <property type="protein sequence ID" value="TXJ44130.1"/>
    <property type="molecule type" value="Genomic_DNA"/>
</dbReference>
<evidence type="ECO:0000313" key="13">
    <source>
        <dbReference type="EMBL" id="TXJ60062.1"/>
    </source>
</evidence>
<dbReference type="EMBL" id="SAYA01000018">
    <property type="protein sequence ID" value="TXJ25576.1"/>
    <property type="molecule type" value="Genomic_DNA"/>
</dbReference>
<evidence type="ECO:0000313" key="18">
    <source>
        <dbReference type="Proteomes" id="UP000322814"/>
    </source>
</evidence>
<dbReference type="EMBL" id="SAXX01000013">
    <property type="protein sequence ID" value="TXJ33135.1"/>
    <property type="molecule type" value="Genomic_DNA"/>
</dbReference>
<dbReference type="EMBL" id="SAXZ01000011">
    <property type="protein sequence ID" value="TXJ32510.1"/>
    <property type="molecule type" value="Genomic_DNA"/>
</dbReference>
<dbReference type="Proteomes" id="UP000322327">
    <property type="component" value="Unassembled WGS sequence"/>
</dbReference>
<evidence type="ECO:0000313" key="23">
    <source>
        <dbReference type="Proteomes" id="UP000325002"/>
    </source>
</evidence>
<name>A0A5C8FYU2_9SPIR</name>
<dbReference type="Proteomes" id="UP000324574">
    <property type="component" value="Unassembled WGS sequence"/>
</dbReference>
<dbReference type="EMBL" id="SAXT01000004">
    <property type="protein sequence ID" value="TXJ12208.1"/>
    <property type="molecule type" value="Genomic_DNA"/>
</dbReference>
<dbReference type="EMBL" id="SAYB01000003">
    <property type="protein sequence ID" value="TXJ37873.1"/>
    <property type="molecule type" value="Genomic_DNA"/>
</dbReference>
<dbReference type="Proteomes" id="UP000325013">
    <property type="component" value="Unassembled WGS sequence"/>
</dbReference>
<evidence type="ECO:0000313" key="15">
    <source>
        <dbReference type="Proteomes" id="UP000322307"/>
    </source>
</evidence>
<dbReference type="EMBL" id="SAYK01000006">
    <property type="protein sequence ID" value="TXJ60062.1"/>
    <property type="molecule type" value="Genomic_DNA"/>
</dbReference>
<reference evidence="12" key="2">
    <citation type="submission" date="2019-01" db="EMBL/GenBank/DDBJ databases">
        <authorList>
            <person name="Thorell K."/>
        </authorList>
    </citation>
    <scope>NUCLEOTIDE SEQUENCE</scope>
    <source>
        <strain evidence="3">513A</strain>
        <strain evidence="13">PC2022III</strain>
        <strain evidence="12">PC2777IV</strain>
        <strain evidence="11">PC3053II</strain>
        <strain evidence="9">PC3714II</strain>
        <strain evidence="10">PC3939II</strain>
        <strain evidence="7">PC3997IV</strain>
        <strain evidence="8">PC4580III</strain>
        <strain evidence="4">PC4597II</strain>
        <strain evidence="5">PC5099IV</strain>
        <strain evidence="6">PC5538III-lc</strain>
        <strain evidence="2">W1</strain>
    </source>
</reference>
<keyword evidence="17" id="KW-1185">Reference proteome</keyword>
<dbReference type="Proteomes" id="UP000322188">
    <property type="component" value="Unassembled WGS sequence"/>
</dbReference>
<evidence type="ECO:0000313" key="7">
    <source>
        <dbReference type="EMBL" id="TXJ35699.1"/>
    </source>
</evidence>
<dbReference type="EMBL" id="SAYJ01000019">
    <property type="protein sequence ID" value="TXJ54876.1"/>
    <property type="molecule type" value="Genomic_DNA"/>
</dbReference>
<dbReference type="NCBIfam" id="TIGR03980">
    <property type="entry name" value="prismane_assoc"/>
    <property type="match status" value="1"/>
</dbReference>
<reference evidence="14 15" key="1">
    <citation type="journal article" date="1992" name="Lakartidningen">
        <title>[Penicillin V and not amoxicillin is the first choice preparation in acute otitis].</title>
        <authorList>
            <person name="Kamme C."/>
            <person name="Lundgren K."/>
            <person name="Prellner K."/>
        </authorList>
    </citation>
    <scope>NUCLEOTIDE SEQUENCE [LARGE SCALE GENOMIC DNA]</scope>
    <source>
        <strain evidence="3 21">513A</strain>
        <strain evidence="13 14">PC2022III</strain>
        <strain evidence="12 24">PC2777IV</strain>
        <strain evidence="11 16">PC3053II</strain>
        <strain evidence="9 20">PC3714II</strain>
        <strain evidence="10 15">PC3939II</strain>
        <strain evidence="7 23">PC3997IV</strain>
        <strain evidence="8 18">PC4580III</strain>
        <strain evidence="4 19">PC4597II</strain>
        <strain evidence="5 17">PC5099IV</strain>
        <strain evidence="6 22">PC5538III-lc</strain>
        <strain evidence="2 25">W1</strain>
    </source>
</reference>
<evidence type="ECO:0000313" key="4">
    <source>
        <dbReference type="EMBL" id="TXJ25576.1"/>
    </source>
</evidence>
<dbReference type="EMBL" id="SAYD01000022">
    <property type="protein sequence ID" value="TXJ35699.1"/>
    <property type="molecule type" value="Genomic_DNA"/>
</dbReference>
<evidence type="ECO:0000313" key="3">
    <source>
        <dbReference type="EMBL" id="TXJ20225.1"/>
    </source>
</evidence>